<evidence type="ECO:0000256" key="3">
    <source>
        <dbReference type="ARBA" id="ARBA00022989"/>
    </source>
</evidence>
<dbReference type="AlphaFoldDB" id="A0A2K9EBD8"/>
<feature type="region of interest" description="Disordered" evidence="5">
    <location>
        <begin position="1"/>
        <end position="32"/>
    </location>
</feature>
<proteinExistence type="predicted"/>
<evidence type="ECO:0000313" key="8">
    <source>
        <dbReference type="Proteomes" id="UP000233742"/>
    </source>
</evidence>
<evidence type="ECO:0000256" key="4">
    <source>
        <dbReference type="ARBA" id="ARBA00023136"/>
    </source>
</evidence>
<evidence type="ECO:0000256" key="5">
    <source>
        <dbReference type="SAM" id="MobiDB-lite"/>
    </source>
</evidence>
<dbReference type="GO" id="GO:0012505">
    <property type="term" value="C:endomembrane system"/>
    <property type="evidence" value="ECO:0007669"/>
    <property type="project" value="UniProtKB-SubCell"/>
</dbReference>
<evidence type="ECO:0000256" key="6">
    <source>
        <dbReference type="SAM" id="Phobius"/>
    </source>
</evidence>
<feature type="transmembrane region" description="Helical" evidence="6">
    <location>
        <begin position="49"/>
        <end position="65"/>
    </location>
</feature>
<evidence type="ECO:0000256" key="1">
    <source>
        <dbReference type="ARBA" id="ARBA00004127"/>
    </source>
</evidence>
<feature type="compositionally biased region" description="Polar residues" evidence="5">
    <location>
        <begin position="11"/>
        <end position="26"/>
    </location>
</feature>
<dbReference type="InterPro" id="IPR007318">
    <property type="entry name" value="Phopholipid_MeTrfase"/>
</dbReference>
<protein>
    <submittedName>
        <fullName evidence="7">S-isoprenylcysteine methyltransferase</fullName>
    </submittedName>
</protein>
<name>A0A2K9EBD8_9RHOB</name>
<keyword evidence="8" id="KW-1185">Reference proteome</keyword>
<reference evidence="7 8" key="1">
    <citation type="submission" date="2017-12" db="EMBL/GenBank/DDBJ databases">
        <authorList>
            <person name="Hurst M.R.H."/>
        </authorList>
    </citation>
    <scope>NUCLEOTIDE SEQUENCE [LARGE SCALE GENOMIC DNA]</scope>
    <source>
        <strain evidence="7 8">BM15</strain>
    </source>
</reference>
<feature type="transmembrane region" description="Helical" evidence="6">
    <location>
        <begin position="128"/>
        <end position="154"/>
    </location>
</feature>
<feature type="transmembrane region" description="Helical" evidence="6">
    <location>
        <begin position="72"/>
        <end position="91"/>
    </location>
</feature>
<dbReference type="PANTHER" id="PTHR12714">
    <property type="entry name" value="PROTEIN-S ISOPRENYLCYSTEINE O-METHYLTRANSFERASE"/>
    <property type="match status" value="1"/>
</dbReference>
<gene>
    <name evidence="7" type="ORF">CUV01_01360</name>
</gene>
<dbReference type="KEGG" id="paro:CUV01_01360"/>
<dbReference type="GO" id="GO:0008168">
    <property type="term" value="F:methyltransferase activity"/>
    <property type="evidence" value="ECO:0007669"/>
    <property type="project" value="UniProtKB-KW"/>
</dbReference>
<dbReference type="PANTHER" id="PTHR12714:SF24">
    <property type="entry name" value="SLR1182 PROTEIN"/>
    <property type="match status" value="1"/>
</dbReference>
<dbReference type="Gene3D" id="1.20.120.1630">
    <property type="match status" value="1"/>
</dbReference>
<dbReference type="Proteomes" id="UP000233742">
    <property type="component" value="Chromosome"/>
</dbReference>
<keyword evidence="7" id="KW-0489">Methyltransferase</keyword>
<keyword evidence="4 6" id="KW-0472">Membrane</keyword>
<evidence type="ECO:0000256" key="2">
    <source>
        <dbReference type="ARBA" id="ARBA00022692"/>
    </source>
</evidence>
<comment type="subcellular location">
    <subcellularLocation>
        <location evidence="1">Endomembrane system</location>
        <topology evidence="1">Multi-pass membrane protein</topology>
    </subcellularLocation>
</comment>
<keyword evidence="7" id="KW-0808">Transferase</keyword>
<evidence type="ECO:0000313" key="7">
    <source>
        <dbReference type="EMBL" id="AUH32223.1"/>
    </source>
</evidence>
<keyword evidence="3 6" id="KW-1133">Transmembrane helix</keyword>
<accession>A0A2K9EBD8</accession>
<sequence length="185" mass="20708">MPQPLAPRGASSASCAPQGSRANGSVGTRKRSMAKQSREWPITLDYPQIWLPVFALAIWLIGRVLPSGADLFVALGWLLVLAALALMVWSAQHFRLARTSINPHGQPDALITGGPFRFSRNPIYLADAMILIGFCLAWRALPTLILIPVFVWLINRRYIVKEEARLTAAFPETYPAYTQRVRRWL</sequence>
<organism evidence="7 8">
    <name type="scientific">Paracoccus tegillarcae</name>
    <dbReference type="NCBI Taxonomy" id="1529068"/>
    <lineage>
        <taxon>Bacteria</taxon>
        <taxon>Pseudomonadati</taxon>
        <taxon>Pseudomonadota</taxon>
        <taxon>Alphaproteobacteria</taxon>
        <taxon>Rhodobacterales</taxon>
        <taxon>Paracoccaceae</taxon>
        <taxon>Paracoccus</taxon>
    </lineage>
</organism>
<keyword evidence="2 6" id="KW-0812">Transmembrane</keyword>
<dbReference type="Pfam" id="PF04191">
    <property type="entry name" value="PEMT"/>
    <property type="match status" value="1"/>
</dbReference>
<dbReference type="GO" id="GO:0032259">
    <property type="term" value="P:methylation"/>
    <property type="evidence" value="ECO:0007669"/>
    <property type="project" value="UniProtKB-KW"/>
</dbReference>
<dbReference type="EMBL" id="CP025408">
    <property type="protein sequence ID" value="AUH32223.1"/>
    <property type="molecule type" value="Genomic_DNA"/>
</dbReference>